<evidence type="ECO:0000256" key="11">
    <source>
        <dbReference type="SAM" id="SignalP"/>
    </source>
</evidence>
<feature type="signal peptide" evidence="11">
    <location>
        <begin position="1"/>
        <end position="20"/>
    </location>
</feature>
<evidence type="ECO:0000256" key="6">
    <source>
        <dbReference type="ARBA" id="ARBA00022729"/>
    </source>
</evidence>
<keyword evidence="4" id="KW-1134">Transmembrane beta strand</keyword>
<dbReference type="Gene3D" id="2.40.160.10">
    <property type="entry name" value="Porin"/>
    <property type="match status" value="1"/>
</dbReference>
<proteinExistence type="predicted"/>
<dbReference type="KEGG" id="njp:NEJAP_1009"/>
<keyword evidence="9" id="KW-0472">Membrane</keyword>
<dbReference type="InterPro" id="IPR050298">
    <property type="entry name" value="Gram-neg_bact_OMP"/>
</dbReference>
<evidence type="ECO:0000256" key="4">
    <source>
        <dbReference type="ARBA" id="ARBA00022452"/>
    </source>
</evidence>
<dbReference type="InterPro" id="IPR023614">
    <property type="entry name" value="Porin_dom_sf"/>
</dbReference>
<keyword evidence="3" id="KW-0813">Transport</keyword>
<dbReference type="InterPro" id="IPR033900">
    <property type="entry name" value="Gram_neg_porin_domain"/>
</dbReference>
<evidence type="ECO:0000256" key="9">
    <source>
        <dbReference type="ARBA" id="ARBA00023136"/>
    </source>
</evidence>
<keyword evidence="6 11" id="KW-0732">Signal</keyword>
<feature type="chain" id="PRO_5032455626" evidence="11">
    <location>
        <begin position="21"/>
        <end position="308"/>
    </location>
</feature>
<feature type="domain" description="Porin" evidence="12">
    <location>
        <begin position="7"/>
        <end position="295"/>
    </location>
</feature>
<dbReference type="Proteomes" id="UP000595332">
    <property type="component" value="Chromosome"/>
</dbReference>
<keyword evidence="14" id="KW-1185">Reference proteome</keyword>
<dbReference type="Pfam" id="PF13609">
    <property type="entry name" value="Porin_4"/>
    <property type="match status" value="1"/>
</dbReference>
<dbReference type="GO" id="GO:0015288">
    <property type="term" value="F:porin activity"/>
    <property type="evidence" value="ECO:0007669"/>
    <property type="project" value="UniProtKB-KW"/>
</dbReference>
<reference evidence="13 14" key="1">
    <citation type="journal article" date="2008" name="Int. J. Syst. Evol. Microbiol.">
        <title>Neptunomonas japonica sp. nov., an Osedax japonicus symbiont-like bacterium isolated from sediment adjacent to sperm whale carcasses off Kagoshima, Japan.</title>
        <authorList>
            <person name="Miyazaki M."/>
            <person name="Nogi Y."/>
            <person name="Fujiwara Y."/>
            <person name="Kawato M."/>
            <person name="Kubokawa K."/>
            <person name="Horikoshi K."/>
        </authorList>
    </citation>
    <scope>NUCLEOTIDE SEQUENCE [LARGE SCALE GENOMIC DNA]</scope>
    <source>
        <strain evidence="13 14">JAMM 1380</strain>
    </source>
</reference>
<protein>
    <submittedName>
        <fullName evidence="13">Porin</fullName>
    </submittedName>
</protein>
<dbReference type="SUPFAM" id="SSF56935">
    <property type="entry name" value="Porins"/>
    <property type="match status" value="1"/>
</dbReference>
<keyword evidence="10" id="KW-0998">Cell outer membrane</keyword>
<evidence type="ECO:0000256" key="2">
    <source>
        <dbReference type="ARBA" id="ARBA00011233"/>
    </source>
</evidence>
<evidence type="ECO:0000256" key="5">
    <source>
        <dbReference type="ARBA" id="ARBA00022692"/>
    </source>
</evidence>
<dbReference type="PANTHER" id="PTHR34501">
    <property type="entry name" value="PROTEIN YDDL-RELATED"/>
    <property type="match status" value="1"/>
</dbReference>
<evidence type="ECO:0000313" key="13">
    <source>
        <dbReference type="EMBL" id="BBB28966.1"/>
    </source>
</evidence>
<keyword evidence="7" id="KW-0406">Ion transport</keyword>
<dbReference type="GO" id="GO:0006811">
    <property type="term" value="P:monoatomic ion transport"/>
    <property type="evidence" value="ECO:0007669"/>
    <property type="project" value="UniProtKB-KW"/>
</dbReference>
<comment type="subcellular location">
    <subcellularLocation>
        <location evidence="1">Cell outer membrane</location>
        <topology evidence="1">Multi-pass membrane protein</topology>
    </subcellularLocation>
</comment>
<evidence type="ECO:0000256" key="3">
    <source>
        <dbReference type="ARBA" id="ARBA00022448"/>
    </source>
</evidence>
<evidence type="ECO:0000256" key="7">
    <source>
        <dbReference type="ARBA" id="ARBA00023065"/>
    </source>
</evidence>
<keyword evidence="8" id="KW-0626">Porin</keyword>
<organism evidence="13 14">
    <name type="scientific">Neptunomonas japonica JAMM 1380</name>
    <dbReference type="NCBI Taxonomy" id="1441457"/>
    <lineage>
        <taxon>Bacteria</taxon>
        <taxon>Pseudomonadati</taxon>
        <taxon>Pseudomonadota</taxon>
        <taxon>Gammaproteobacteria</taxon>
        <taxon>Oceanospirillales</taxon>
        <taxon>Oceanospirillaceae</taxon>
        <taxon>Neptunomonas</taxon>
    </lineage>
</organism>
<dbReference type="GO" id="GO:0009279">
    <property type="term" value="C:cell outer membrane"/>
    <property type="evidence" value="ECO:0007669"/>
    <property type="project" value="UniProtKB-SubCell"/>
</dbReference>
<dbReference type="EMBL" id="AP014546">
    <property type="protein sequence ID" value="BBB28966.1"/>
    <property type="molecule type" value="Genomic_DNA"/>
</dbReference>
<keyword evidence="5" id="KW-0812">Transmembrane</keyword>
<evidence type="ECO:0000256" key="10">
    <source>
        <dbReference type="ARBA" id="ARBA00023237"/>
    </source>
</evidence>
<name>A0A7R6SV28_9GAMM</name>
<dbReference type="GO" id="GO:0046930">
    <property type="term" value="C:pore complex"/>
    <property type="evidence" value="ECO:0007669"/>
    <property type="project" value="UniProtKB-KW"/>
</dbReference>
<evidence type="ECO:0000256" key="8">
    <source>
        <dbReference type="ARBA" id="ARBA00023114"/>
    </source>
</evidence>
<dbReference type="PANTHER" id="PTHR34501:SF9">
    <property type="entry name" value="MAJOR OUTER MEMBRANE PROTEIN P.IA"/>
    <property type="match status" value="1"/>
</dbReference>
<evidence type="ECO:0000259" key="12">
    <source>
        <dbReference type="Pfam" id="PF13609"/>
    </source>
</evidence>
<dbReference type="AlphaFoldDB" id="A0A7R6SV28"/>
<evidence type="ECO:0000256" key="1">
    <source>
        <dbReference type="ARBA" id="ARBA00004571"/>
    </source>
</evidence>
<dbReference type="RefSeq" id="WP_201349608.1">
    <property type="nucleotide sequence ID" value="NZ_AP014546.1"/>
</dbReference>
<sequence length="308" mass="33308">MKKLILAASIAAIATGSANAATIYEGKGLTYKLKGDFQVQLRQDVGDDQNLDVEFDDLELKNSVVYDLKNGVKAFGQLDFGFKDAAEDKQDGSDLEEAYIGLDFGKVAVSIGKQNFATDEFGVEAAYELRSEADRFEEQGTDGDDTIRVNASLDNVYIAASYEIEAEGESSENGQSLDLFVSTELSGVELAAAYQTMEATPTSASKDTWGVSAAYDFGVAKLAADFSTTEDVADQYNLAAVVPVDKTTKVAVGMLNIKPETGDDVTEWYANVTYKFPSQKNVSVFAEIADTDEDDIEIGYLAGMRLKF</sequence>
<accession>A0A7R6SV28</accession>
<evidence type="ECO:0000313" key="14">
    <source>
        <dbReference type="Proteomes" id="UP000595332"/>
    </source>
</evidence>
<gene>
    <name evidence="13" type="ORF">NEJAP_1009</name>
</gene>
<comment type="subunit">
    <text evidence="2">Homotrimer.</text>
</comment>